<evidence type="ECO:0000256" key="4">
    <source>
        <dbReference type="ARBA" id="ARBA00023136"/>
    </source>
</evidence>
<evidence type="ECO:0000256" key="2">
    <source>
        <dbReference type="ARBA" id="ARBA00022692"/>
    </source>
</evidence>
<feature type="transmembrane region" description="Helical" evidence="6">
    <location>
        <begin position="86"/>
        <end position="110"/>
    </location>
</feature>
<reference evidence="8 9" key="1">
    <citation type="submission" date="2018-07" db="EMBL/GenBank/DDBJ databases">
        <title>The complete nuclear genome of the prasinophyte Chloropicon primus (CCMP1205).</title>
        <authorList>
            <person name="Pombert J.-F."/>
            <person name="Otis C."/>
            <person name="Turmel M."/>
            <person name="Lemieux C."/>
        </authorList>
    </citation>
    <scope>NUCLEOTIDE SEQUENCE [LARGE SCALE GENOMIC DNA]</scope>
    <source>
        <strain evidence="8 9">CCMP1205</strain>
    </source>
</reference>
<evidence type="ECO:0000313" key="8">
    <source>
        <dbReference type="EMBL" id="QDZ26098.1"/>
    </source>
</evidence>
<keyword evidence="4 5" id="KW-0472">Membrane</keyword>
<sequence>MSSAPNRRWSIAAHPLSLGGKKKKVSIFQRPLDLVFVIFFVTHVPTTLFVDCQCILPAEYFPKACHDLLQFHLDNFKDPLMGTCPAWLRSIIWCELLLQVPFFLAATYAFVCSKNWIRLPALMYGIHTATTLVPILGSLWLNSDAKLSDVERLTLTGIYLPYLVMPLLLALKMLASKAPFGEDKSQNKNE</sequence>
<dbReference type="GO" id="GO:0005783">
    <property type="term" value="C:endoplasmic reticulum"/>
    <property type="evidence" value="ECO:0007669"/>
    <property type="project" value="TreeGrafter"/>
</dbReference>
<evidence type="ECO:0000259" key="7">
    <source>
        <dbReference type="PROSITE" id="PS51751"/>
    </source>
</evidence>
<dbReference type="AlphaFoldDB" id="A0A5B8MZ24"/>
<dbReference type="Proteomes" id="UP000316726">
    <property type="component" value="Chromosome 20"/>
</dbReference>
<evidence type="ECO:0000256" key="1">
    <source>
        <dbReference type="ARBA" id="ARBA00004141"/>
    </source>
</evidence>
<evidence type="ECO:0000256" key="6">
    <source>
        <dbReference type="SAM" id="Phobius"/>
    </source>
</evidence>
<dbReference type="InterPro" id="IPR033118">
    <property type="entry name" value="EXPERA"/>
</dbReference>
<comment type="subcellular location">
    <subcellularLocation>
        <location evidence="1">Membrane</location>
        <topology evidence="1">Multi-pass membrane protein</topology>
    </subcellularLocation>
</comment>
<feature type="transmembrane region" description="Helical" evidence="6">
    <location>
        <begin position="153"/>
        <end position="171"/>
    </location>
</feature>
<dbReference type="PANTHER" id="PTHR31204">
    <property type="entry name" value="SIGMA INTRACELLULAR RECEPTOR 2"/>
    <property type="match status" value="1"/>
</dbReference>
<protein>
    <submittedName>
        <fullName evidence="8">DUF2781 domain-containing protein</fullName>
    </submittedName>
</protein>
<evidence type="ECO:0000313" key="9">
    <source>
        <dbReference type="Proteomes" id="UP000316726"/>
    </source>
</evidence>
<dbReference type="STRING" id="1764295.A0A5B8MZ24"/>
<keyword evidence="9" id="KW-1185">Reference proteome</keyword>
<dbReference type="Pfam" id="PF05241">
    <property type="entry name" value="EBP"/>
    <property type="match status" value="1"/>
</dbReference>
<keyword evidence="2 5" id="KW-0812">Transmembrane</keyword>
<organism evidence="8 9">
    <name type="scientific">Chloropicon primus</name>
    <dbReference type="NCBI Taxonomy" id="1764295"/>
    <lineage>
        <taxon>Eukaryota</taxon>
        <taxon>Viridiplantae</taxon>
        <taxon>Chlorophyta</taxon>
        <taxon>Chloropicophyceae</taxon>
        <taxon>Chloropicales</taxon>
        <taxon>Chloropicaceae</taxon>
        <taxon>Chloropicon</taxon>
    </lineage>
</organism>
<keyword evidence="3 5" id="KW-1133">Transmembrane helix</keyword>
<accession>A0A5B8MZ24</accession>
<dbReference type="InterPro" id="IPR051987">
    <property type="entry name" value="Sigma-2_receptor-like"/>
</dbReference>
<feature type="domain" description="EXPERA" evidence="7">
    <location>
        <begin position="32"/>
        <end position="170"/>
    </location>
</feature>
<gene>
    <name evidence="8" type="ORF">A3770_20p86160</name>
</gene>
<dbReference type="PANTHER" id="PTHR31204:SF1">
    <property type="entry name" value="SIGMA INTRACELLULAR RECEPTOR 2"/>
    <property type="match status" value="1"/>
</dbReference>
<dbReference type="EMBL" id="CP031053">
    <property type="protein sequence ID" value="QDZ26098.1"/>
    <property type="molecule type" value="Genomic_DNA"/>
</dbReference>
<name>A0A5B8MZ24_9CHLO</name>
<evidence type="ECO:0000256" key="3">
    <source>
        <dbReference type="ARBA" id="ARBA00022989"/>
    </source>
</evidence>
<feature type="transmembrane region" description="Helical" evidence="6">
    <location>
        <begin position="31"/>
        <end position="50"/>
    </location>
</feature>
<dbReference type="OrthoDB" id="433124at2759"/>
<dbReference type="PROSITE" id="PS51751">
    <property type="entry name" value="EXPERA"/>
    <property type="match status" value="1"/>
</dbReference>
<evidence type="ECO:0000256" key="5">
    <source>
        <dbReference type="PROSITE-ProRule" id="PRU01087"/>
    </source>
</evidence>
<dbReference type="GO" id="GO:0016020">
    <property type="term" value="C:membrane"/>
    <property type="evidence" value="ECO:0007669"/>
    <property type="project" value="UniProtKB-SubCell"/>
</dbReference>
<feature type="transmembrane region" description="Helical" evidence="6">
    <location>
        <begin position="122"/>
        <end position="141"/>
    </location>
</feature>
<proteinExistence type="predicted"/>